<dbReference type="OrthoDB" id="9763101at2"/>
<dbReference type="NCBIfam" id="NF003818">
    <property type="entry name" value="PRK05409.1"/>
    <property type="match status" value="1"/>
</dbReference>
<dbReference type="Pfam" id="PF05114">
    <property type="entry name" value="MbnB_TglH_ChrH"/>
    <property type="match status" value="1"/>
</dbReference>
<evidence type="ECO:0000256" key="1">
    <source>
        <dbReference type="HAMAP-Rule" id="MF_00697"/>
    </source>
</evidence>
<dbReference type="HOGENOM" id="CLU_064263_0_0_5"/>
<comment type="similarity">
    <text evidence="1">Belongs to the UPF0276 family.</text>
</comment>
<dbReference type="EMBL" id="CP003740">
    <property type="protein sequence ID" value="AGI67262.1"/>
    <property type="molecule type" value="Genomic_DNA"/>
</dbReference>
<proteinExistence type="inferred from homology"/>
<evidence type="ECO:0000313" key="3">
    <source>
        <dbReference type="Proteomes" id="UP000005307"/>
    </source>
</evidence>
<organism evidence="2 3">
    <name type="scientific">Octadecabacter antarcticus 307</name>
    <dbReference type="NCBI Taxonomy" id="391626"/>
    <lineage>
        <taxon>Bacteria</taxon>
        <taxon>Pseudomonadati</taxon>
        <taxon>Pseudomonadota</taxon>
        <taxon>Alphaproteobacteria</taxon>
        <taxon>Rhodobacterales</taxon>
        <taxon>Roseobacteraceae</taxon>
        <taxon>Octadecabacter</taxon>
    </lineage>
</organism>
<dbReference type="Proteomes" id="UP000005307">
    <property type="component" value="Chromosome"/>
</dbReference>
<dbReference type="KEGG" id="oat:OAN307_c15890"/>
<reference evidence="2 3" key="1">
    <citation type="journal article" date="2013" name="PLoS ONE">
        <title>Poles Apart: Arctic and Antarctic Octadecabacter strains Share High Genome Plasticity and a New Type of Xanthorhodopsin.</title>
        <authorList>
            <person name="Vollmers J."/>
            <person name="Voget S."/>
            <person name="Dietrich S."/>
            <person name="Gollnow K."/>
            <person name="Smits M."/>
            <person name="Meyer K."/>
            <person name="Brinkhoff T."/>
            <person name="Simon M."/>
            <person name="Daniel R."/>
        </authorList>
    </citation>
    <scope>NUCLEOTIDE SEQUENCE [LARGE SCALE GENOMIC DNA]</scope>
    <source>
        <strain evidence="2 3">307</strain>
    </source>
</reference>
<protein>
    <recommendedName>
        <fullName evidence="1">UPF0276 protein OAN307_c15890</fullName>
    </recommendedName>
</protein>
<dbReference type="AlphaFoldDB" id="M9R4W9"/>
<dbReference type="eggNOG" id="COG3220">
    <property type="taxonomic scope" value="Bacteria"/>
</dbReference>
<dbReference type="SUPFAM" id="SSF51658">
    <property type="entry name" value="Xylose isomerase-like"/>
    <property type="match status" value="1"/>
</dbReference>
<dbReference type="STRING" id="391626.OAN307_c15890"/>
<dbReference type="InterPro" id="IPR007801">
    <property type="entry name" value="MbnB/TglH/ChrH"/>
</dbReference>
<accession>M9R4W9</accession>
<dbReference type="PANTHER" id="PTHR42194">
    <property type="entry name" value="UPF0276 PROTEIN HI_1600"/>
    <property type="match status" value="1"/>
</dbReference>
<gene>
    <name evidence="2" type="ORF">OAN307_c15890</name>
</gene>
<dbReference type="InterPro" id="IPR036237">
    <property type="entry name" value="Xyl_isomerase-like_sf"/>
</dbReference>
<name>M9R4W9_9RHOB</name>
<dbReference type="Gene3D" id="3.20.20.150">
    <property type="entry name" value="Divalent-metal-dependent TIM barrel enzymes"/>
    <property type="match status" value="1"/>
</dbReference>
<dbReference type="HAMAP" id="MF_00697">
    <property type="entry name" value="UPF0276"/>
    <property type="match status" value="1"/>
</dbReference>
<dbReference type="RefSeq" id="WP_015499297.1">
    <property type="nucleotide sequence ID" value="NC_020911.1"/>
</dbReference>
<dbReference type="PANTHER" id="PTHR42194:SF1">
    <property type="entry name" value="UPF0276 PROTEIN HI_1600"/>
    <property type="match status" value="1"/>
</dbReference>
<evidence type="ECO:0000313" key="2">
    <source>
        <dbReference type="EMBL" id="AGI67262.1"/>
    </source>
</evidence>
<keyword evidence="3" id="KW-1185">Reference proteome</keyword>
<sequence length="286" mass="31143">MFDAVRTPLPHSPGVGYKAQHFSDIMNDAGPVGWLEIHAENYMGMGGRPLAQLRHLSEKFPFSVHGVGLSIGGEGRLDADHLARLKTLCDWLQPASFSEHLAWSSHDNAFLNDLLPLPYTAATVTRIADHIDEVQNTLGRQMLLENPSSYLAFAESDMTETDFLAQIAARTGCGLLLDVNNVFVSATNLGYSPQGYIDDYPLGHVGEIHLGGHDEDADETGAPLLIDSHGCEVVDPVWALLDYTLIKSGPKPLLIEWDTDVPEWSVLVAETKRADAALNALSTVFA</sequence>